<protein>
    <submittedName>
        <fullName evidence="2">Uncharacterized protein</fullName>
    </submittedName>
</protein>
<proteinExistence type="predicted"/>
<sequence>LTKSRSYFKMIACKKQMLFCILLLLGTFAADGRRLAHRRYQQHRNRRHRTPLLRQVDTGTITGTAEDDDGGTGTGTAMDTVTGTAAEADEEPNAALKRKSTETLIVLKPAHSGDSSRMFRGLFLQGLFGGTGGLAGLLGNGGNNGSGFSNVPYIIVNVPSNITNINQNSLNNTVGGTTTTTTTTAAPASRRQVIYQSIPFPDTTQYEQYEQRRSRPENQATPQNFILSPSNRLVPVYLPPEVQALMQSSFVPNGVKQPKRKQVKKKPNKYQNNVNRFSAFANNFRRIEFL</sequence>
<accession>A0A0K8U3U4</accession>
<gene>
    <name evidence="2" type="ORF">c0_g1_i3</name>
</gene>
<dbReference type="EMBL" id="GDHF01031314">
    <property type="protein sequence ID" value="JAI21000.1"/>
    <property type="molecule type" value="Transcribed_RNA"/>
</dbReference>
<name>A0A0K8U3U4_BACLA</name>
<reference evidence="2" key="1">
    <citation type="submission" date="2015-06" db="EMBL/GenBank/DDBJ databases">
        <authorList>
            <person name="Hoefler B.C."/>
            <person name="Straight P.D."/>
        </authorList>
    </citation>
    <scope>NUCLEOTIDE SEQUENCE</scope>
</reference>
<evidence type="ECO:0000256" key="1">
    <source>
        <dbReference type="SAM" id="MobiDB-lite"/>
    </source>
</evidence>
<dbReference type="OrthoDB" id="10568488at2759"/>
<organism evidence="2">
    <name type="scientific">Bactrocera latifrons</name>
    <name type="common">Malaysian fruit fly</name>
    <name type="synonym">Chaetodacus latifrons</name>
    <dbReference type="NCBI Taxonomy" id="174628"/>
    <lineage>
        <taxon>Eukaryota</taxon>
        <taxon>Metazoa</taxon>
        <taxon>Ecdysozoa</taxon>
        <taxon>Arthropoda</taxon>
        <taxon>Hexapoda</taxon>
        <taxon>Insecta</taxon>
        <taxon>Pterygota</taxon>
        <taxon>Neoptera</taxon>
        <taxon>Endopterygota</taxon>
        <taxon>Diptera</taxon>
        <taxon>Brachycera</taxon>
        <taxon>Muscomorpha</taxon>
        <taxon>Tephritoidea</taxon>
        <taxon>Tephritidae</taxon>
        <taxon>Bactrocera</taxon>
        <taxon>Bactrocera</taxon>
    </lineage>
</organism>
<feature type="region of interest" description="Disordered" evidence="1">
    <location>
        <begin position="58"/>
        <end position="79"/>
    </location>
</feature>
<dbReference type="AlphaFoldDB" id="A0A0K8U3U4"/>
<feature type="non-terminal residue" evidence="2">
    <location>
        <position position="1"/>
    </location>
</feature>
<evidence type="ECO:0000313" key="2">
    <source>
        <dbReference type="EMBL" id="JAI21000.1"/>
    </source>
</evidence>